<evidence type="ECO:0000259" key="1">
    <source>
        <dbReference type="PROSITE" id="PS50206"/>
    </source>
</evidence>
<dbReference type="Proteomes" id="UP000319671">
    <property type="component" value="Unassembled WGS sequence"/>
</dbReference>
<dbReference type="InterPro" id="IPR001763">
    <property type="entry name" value="Rhodanese-like_dom"/>
</dbReference>
<feature type="domain" description="Rhodanese" evidence="1">
    <location>
        <begin position="17"/>
        <end position="115"/>
    </location>
</feature>
<evidence type="ECO:0000313" key="2">
    <source>
        <dbReference type="EMBL" id="TWD98594.1"/>
    </source>
</evidence>
<dbReference type="SMART" id="SM00450">
    <property type="entry name" value="RHOD"/>
    <property type="match status" value="1"/>
</dbReference>
<comment type="caution">
    <text evidence="2">The sequence shown here is derived from an EMBL/GenBank/DDBJ whole genome shotgun (WGS) entry which is preliminary data.</text>
</comment>
<dbReference type="Pfam" id="PF00581">
    <property type="entry name" value="Rhodanese"/>
    <property type="match status" value="1"/>
</dbReference>
<dbReference type="EMBL" id="VIVN01000009">
    <property type="protein sequence ID" value="TWD98594.1"/>
    <property type="molecule type" value="Genomic_DNA"/>
</dbReference>
<sequence>MSINMIKPETFLEDLNKGKHASILDIRSEDKVNGFHINHSNAKTINIEKKHFLDGKSIEPEALSSLPKGSEIVIACSTGNSAMKVAERLSEKGFQISVIDGGVNAWKEYINKSEPEM</sequence>
<organism evidence="2 3">
    <name type="scientific">Neobacillus bataviensis</name>
    <dbReference type="NCBI Taxonomy" id="220685"/>
    <lineage>
        <taxon>Bacteria</taxon>
        <taxon>Bacillati</taxon>
        <taxon>Bacillota</taxon>
        <taxon>Bacilli</taxon>
        <taxon>Bacillales</taxon>
        <taxon>Bacillaceae</taxon>
        <taxon>Neobacillus</taxon>
    </lineage>
</organism>
<dbReference type="PROSITE" id="PS50206">
    <property type="entry name" value="RHODANESE_3"/>
    <property type="match status" value="1"/>
</dbReference>
<accession>A0A561D5F7</accession>
<dbReference type="GO" id="GO:0016740">
    <property type="term" value="F:transferase activity"/>
    <property type="evidence" value="ECO:0007669"/>
    <property type="project" value="UniProtKB-KW"/>
</dbReference>
<dbReference type="CDD" id="cd00158">
    <property type="entry name" value="RHOD"/>
    <property type="match status" value="1"/>
</dbReference>
<dbReference type="SUPFAM" id="SSF52821">
    <property type="entry name" value="Rhodanese/Cell cycle control phosphatase"/>
    <property type="match status" value="1"/>
</dbReference>
<dbReference type="RefSeq" id="WP_144566492.1">
    <property type="nucleotide sequence ID" value="NZ_VIVN01000009.1"/>
</dbReference>
<dbReference type="InterPro" id="IPR036873">
    <property type="entry name" value="Rhodanese-like_dom_sf"/>
</dbReference>
<evidence type="ECO:0000313" key="3">
    <source>
        <dbReference type="Proteomes" id="UP000319671"/>
    </source>
</evidence>
<reference evidence="2 3" key="1">
    <citation type="submission" date="2019-06" db="EMBL/GenBank/DDBJ databases">
        <title>Sorghum-associated microbial communities from plants grown in Nebraska, USA.</title>
        <authorList>
            <person name="Schachtman D."/>
        </authorList>
    </citation>
    <scope>NUCLEOTIDE SEQUENCE [LARGE SCALE GENOMIC DNA]</scope>
    <source>
        <strain evidence="2 3">2482</strain>
    </source>
</reference>
<proteinExistence type="predicted"/>
<protein>
    <submittedName>
        <fullName evidence="2">Rhodanese-related sulfurtransferase</fullName>
    </submittedName>
</protein>
<gene>
    <name evidence="2" type="ORF">FB550_109100</name>
</gene>
<keyword evidence="2" id="KW-0808">Transferase</keyword>
<name>A0A561D5F7_9BACI</name>
<dbReference type="Gene3D" id="3.40.250.10">
    <property type="entry name" value="Rhodanese-like domain"/>
    <property type="match status" value="1"/>
</dbReference>
<keyword evidence="3" id="KW-1185">Reference proteome</keyword>
<dbReference type="AlphaFoldDB" id="A0A561D5F7"/>